<dbReference type="CDD" id="cd01536">
    <property type="entry name" value="PBP1_ABC_sugar_binding-like"/>
    <property type="match status" value="1"/>
</dbReference>
<evidence type="ECO:0000313" key="7">
    <source>
        <dbReference type="Proteomes" id="UP001498469"/>
    </source>
</evidence>
<dbReference type="Proteomes" id="UP001498469">
    <property type="component" value="Unassembled WGS sequence"/>
</dbReference>
<evidence type="ECO:0000259" key="5">
    <source>
        <dbReference type="Pfam" id="PF13407"/>
    </source>
</evidence>
<evidence type="ECO:0000256" key="3">
    <source>
        <dbReference type="ARBA" id="ARBA00022729"/>
    </source>
</evidence>
<organism evidence="6 7">
    <name type="scientific">Clostridium frigoriphilum</name>
    <dbReference type="NCBI Taxonomy" id="443253"/>
    <lineage>
        <taxon>Bacteria</taxon>
        <taxon>Bacillati</taxon>
        <taxon>Bacillota</taxon>
        <taxon>Clostridia</taxon>
        <taxon>Eubacteriales</taxon>
        <taxon>Clostridiaceae</taxon>
        <taxon>Clostridium</taxon>
    </lineage>
</organism>
<dbReference type="EMBL" id="JAZHFS010000008">
    <property type="protein sequence ID" value="MEF2112767.1"/>
    <property type="molecule type" value="Genomic_DNA"/>
</dbReference>
<evidence type="ECO:0000313" key="6">
    <source>
        <dbReference type="EMBL" id="MEF2112767.1"/>
    </source>
</evidence>
<dbReference type="InterPro" id="IPR025997">
    <property type="entry name" value="SBP_2_dom"/>
</dbReference>
<keyword evidence="3 4" id="KW-0732">Signal</keyword>
<keyword evidence="7" id="KW-1185">Reference proteome</keyword>
<feature type="chain" id="PRO_5046002010" evidence="4">
    <location>
        <begin position="32"/>
        <end position="325"/>
    </location>
</feature>
<comment type="subcellular location">
    <subcellularLocation>
        <location evidence="1">Cell envelope</location>
    </subcellularLocation>
</comment>
<evidence type="ECO:0000256" key="1">
    <source>
        <dbReference type="ARBA" id="ARBA00004196"/>
    </source>
</evidence>
<dbReference type="Pfam" id="PF13407">
    <property type="entry name" value="Peripla_BP_4"/>
    <property type="match status" value="1"/>
</dbReference>
<protein>
    <submittedName>
        <fullName evidence="6">Sugar ABC transporter substrate-binding protein</fullName>
    </submittedName>
</protein>
<feature type="domain" description="Periplasmic binding protein" evidence="5">
    <location>
        <begin position="45"/>
        <end position="300"/>
    </location>
</feature>
<accession>A0ABU7UMX8</accession>
<evidence type="ECO:0000256" key="2">
    <source>
        <dbReference type="ARBA" id="ARBA00007639"/>
    </source>
</evidence>
<proteinExistence type="inferred from homology"/>
<gene>
    <name evidence="6" type="ORF">SJI18_10665</name>
</gene>
<reference evidence="6 7" key="1">
    <citation type="submission" date="2023-11" db="EMBL/GenBank/DDBJ databases">
        <title>Draft genome sequence of a psychrophilic Clostridium strain from permafrost water brine.</title>
        <authorList>
            <person name="Shcherbakova V.A."/>
            <person name="Trubitsyn V.E."/>
            <person name="Zakharyuk A.G."/>
        </authorList>
    </citation>
    <scope>NUCLEOTIDE SEQUENCE [LARGE SCALE GENOMIC DNA]</scope>
    <source>
        <strain evidence="6 7">14F</strain>
    </source>
</reference>
<name>A0ABU7UMX8_9CLOT</name>
<feature type="signal peptide" evidence="4">
    <location>
        <begin position="1"/>
        <end position="31"/>
    </location>
</feature>
<comment type="similarity">
    <text evidence="2">Belongs to the bacterial solute-binding protein 2 family.</text>
</comment>
<dbReference type="PANTHER" id="PTHR46847">
    <property type="entry name" value="D-ALLOSE-BINDING PERIPLASMIC PROTEIN-RELATED"/>
    <property type="match status" value="1"/>
</dbReference>
<dbReference type="PROSITE" id="PS51257">
    <property type="entry name" value="PROKAR_LIPOPROTEIN"/>
    <property type="match status" value="1"/>
</dbReference>
<dbReference type="RefSeq" id="WP_216251022.1">
    <property type="nucleotide sequence ID" value="NZ_JAZHFS010000008.1"/>
</dbReference>
<comment type="caution">
    <text evidence="6">The sequence shown here is derived from an EMBL/GenBank/DDBJ whole genome shotgun (WGS) entry which is preliminary data.</text>
</comment>
<sequence>MLEIKRKSLRKLFKRSLAVVTVLTMSLGVVACGNTDSGASKQKTIAFIPPSLVSPFYASSVEGAKAEATKEGYTLKVLAPQTEDDFNGLLKIVEDVVTQKVDGISICTTDNKTMAAVVKTANAAKIPVVVFNSLSPIEGADVYSYVGYDQKNAGAQAAEYLGTKLKGKQVNVGILEGLPGVFTDNRKGGFVDEAKKYSNIKIVATQPANWEREKGMNVATNMYQANKTINVFYGLSDEMAIGATQAFKSVGIKDGITIGIDGNPATMDSISKGETTATVYTSPKEIGTQSIVDCGKAIKGLKVQNKMHQIKTLVVDKSLVSKYIK</sequence>
<dbReference type="PANTHER" id="PTHR46847:SF1">
    <property type="entry name" value="D-ALLOSE-BINDING PERIPLASMIC PROTEIN-RELATED"/>
    <property type="match status" value="1"/>
</dbReference>
<evidence type="ECO:0000256" key="4">
    <source>
        <dbReference type="SAM" id="SignalP"/>
    </source>
</evidence>